<dbReference type="EMBL" id="PCHA01000014">
    <property type="protein sequence ID" value="PKU96200.1"/>
    <property type="molecule type" value="Genomic_DNA"/>
</dbReference>
<organism evidence="1 2">
    <name type="scientific">Bifidobacterium pseudolongum subsp. globosum</name>
    <dbReference type="NCBI Taxonomy" id="1690"/>
    <lineage>
        <taxon>Bacteria</taxon>
        <taxon>Bacillati</taxon>
        <taxon>Actinomycetota</taxon>
        <taxon>Actinomycetes</taxon>
        <taxon>Bifidobacteriales</taxon>
        <taxon>Bifidobacteriaceae</taxon>
        <taxon>Bifidobacterium</taxon>
    </lineage>
</organism>
<comment type="caution">
    <text evidence="1">The sequence shown here is derived from an EMBL/GenBank/DDBJ whole genome shotgun (WGS) entry which is preliminary data.</text>
</comment>
<evidence type="ECO:0000313" key="2">
    <source>
        <dbReference type="Proteomes" id="UP000233722"/>
    </source>
</evidence>
<gene>
    <name evidence="1" type="ORF">CQR45_0322</name>
</gene>
<proteinExistence type="predicted"/>
<dbReference type="RefSeq" id="WP_101430628.1">
    <property type="nucleotide sequence ID" value="NZ_PCHA01000014.1"/>
</dbReference>
<evidence type="ECO:0000313" key="1">
    <source>
        <dbReference type="EMBL" id="PKU96200.1"/>
    </source>
</evidence>
<accession>A0A2N3QVP2</accession>
<name>A0A2N3QVP2_9BIFI</name>
<dbReference type="Proteomes" id="UP000233722">
    <property type="component" value="Unassembled WGS sequence"/>
</dbReference>
<protein>
    <recommendedName>
        <fullName evidence="3">PhnA protein</fullName>
    </recommendedName>
</protein>
<dbReference type="AlphaFoldDB" id="A0A2N3QVP2"/>
<reference evidence="1 2" key="1">
    <citation type="submission" date="2017-10" db="EMBL/GenBank/DDBJ databases">
        <title>Bifidobacterium genomics.</title>
        <authorList>
            <person name="Lugli G.A."/>
            <person name="Milani C."/>
            <person name="Mancabelli L."/>
        </authorList>
    </citation>
    <scope>NUCLEOTIDE SEQUENCE [LARGE SCALE GENOMIC DNA]</scope>
    <source>
        <strain evidence="1 2">1747B</strain>
    </source>
</reference>
<evidence type="ECO:0008006" key="3">
    <source>
        <dbReference type="Google" id="ProtNLM"/>
    </source>
</evidence>
<sequence length="256" mass="28668">MESTKENEYRVETLRDVLNRLRAGLTFLEEIASKRVRLNHDGGHAAGGSAPFPLNVTACDLIDAIRAAAADIAQHIGLRFGPSMDAAGLLKGMCRYWCRCMIATIDDGLYWISVMERLNELQRQADRLIDPHEPQRYIGVCPTCRAGLWVPDGTKLNPDEYRLCFACHKSYLVRDVQQAQLARLLLANVVDTDDGIRRTLHSCGLTVGPCTLRLWKTRGVISDLGQDESGRNLYSLSEVLCRLHQTKYPNLLADLT</sequence>